<dbReference type="PANTHER" id="PTHR43031:SF17">
    <property type="entry name" value="SULFURTRANSFERASE YTWF-RELATED"/>
    <property type="match status" value="1"/>
</dbReference>
<protein>
    <submittedName>
        <fullName evidence="2">Rhodanese-related sulfurtransferase</fullName>
    </submittedName>
</protein>
<organism evidence="2 3">
    <name type="scientific">Desemzia incerta</name>
    <dbReference type="NCBI Taxonomy" id="82801"/>
    <lineage>
        <taxon>Bacteria</taxon>
        <taxon>Bacillati</taxon>
        <taxon>Bacillota</taxon>
        <taxon>Bacilli</taxon>
        <taxon>Lactobacillales</taxon>
        <taxon>Carnobacteriaceae</taxon>
        <taxon>Desemzia</taxon>
    </lineage>
</organism>
<dbReference type="OrthoDB" id="9800872at2"/>
<dbReference type="Pfam" id="PF00581">
    <property type="entry name" value="Rhodanese"/>
    <property type="match status" value="1"/>
</dbReference>
<gene>
    <name evidence="2" type="ORF">SAMN04488506_1710</name>
</gene>
<dbReference type="InterPro" id="IPR036873">
    <property type="entry name" value="Rhodanese-like_dom_sf"/>
</dbReference>
<feature type="domain" description="Rhodanese" evidence="1">
    <location>
        <begin position="15"/>
        <end position="98"/>
    </location>
</feature>
<dbReference type="PROSITE" id="PS50206">
    <property type="entry name" value="RHODANESE_3"/>
    <property type="match status" value="1"/>
</dbReference>
<keyword evidence="2" id="KW-0808">Transferase</keyword>
<name>A0A1I5Y1J8_9LACT</name>
<evidence type="ECO:0000313" key="3">
    <source>
        <dbReference type="Proteomes" id="UP000199136"/>
    </source>
</evidence>
<reference evidence="2 3" key="1">
    <citation type="submission" date="2016-10" db="EMBL/GenBank/DDBJ databases">
        <authorList>
            <person name="de Groot N.N."/>
        </authorList>
    </citation>
    <scope>NUCLEOTIDE SEQUENCE [LARGE SCALE GENOMIC DNA]</scope>
    <source>
        <strain evidence="2 3">DSM 20581</strain>
    </source>
</reference>
<accession>A0A1I5Y1J8</accession>
<proteinExistence type="predicted"/>
<dbReference type="RefSeq" id="WP_092480746.1">
    <property type="nucleotide sequence ID" value="NZ_FOXW01000006.1"/>
</dbReference>
<dbReference type="InterPro" id="IPR001763">
    <property type="entry name" value="Rhodanese-like_dom"/>
</dbReference>
<dbReference type="InterPro" id="IPR050229">
    <property type="entry name" value="GlpE_sulfurtransferase"/>
</dbReference>
<sequence>MYNSISMPEFEQKWKKEKLPLVDVREMNEWENGHLDGAVHIPLSDLSAAKEKLDKNQEYYVMCHSGARSSMACQELSKEGYKVTNVMGGISAWRGEVV</sequence>
<dbReference type="SMART" id="SM00450">
    <property type="entry name" value="RHOD"/>
    <property type="match status" value="1"/>
</dbReference>
<dbReference type="STRING" id="82801.SAMN04488506_1710"/>
<dbReference type="CDD" id="cd00158">
    <property type="entry name" value="RHOD"/>
    <property type="match status" value="1"/>
</dbReference>
<dbReference type="Proteomes" id="UP000199136">
    <property type="component" value="Unassembled WGS sequence"/>
</dbReference>
<dbReference type="SUPFAM" id="SSF52821">
    <property type="entry name" value="Rhodanese/Cell cycle control phosphatase"/>
    <property type="match status" value="1"/>
</dbReference>
<keyword evidence="3" id="KW-1185">Reference proteome</keyword>
<dbReference type="AlphaFoldDB" id="A0A1I5Y1J8"/>
<dbReference type="EMBL" id="FOXW01000006">
    <property type="protein sequence ID" value="SFQ38056.1"/>
    <property type="molecule type" value="Genomic_DNA"/>
</dbReference>
<evidence type="ECO:0000259" key="1">
    <source>
        <dbReference type="PROSITE" id="PS50206"/>
    </source>
</evidence>
<dbReference type="GO" id="GO:0016740">
    <property type="term" value="F:transferase activity"/>
    <property type="evidence" value="ECO:0007669"/>
    <property type="project" value="UniProtKB-KW"/>
</dbReference>
<dbReference type="PANTHER" id="PTHR43031">
    <property type="entry name" value="FAD-DEPENDENT OXIDOREDUCTASE"/>
    <property type="match status" value="1"/>
</dbReference>
<evidence type="ECO:0000313" key="2">
    <source>
        <dbReference type="EMBL" id="SFQ38056.1"/>
    </source>
</evidence>
<dbReference type="Gene3D" id="3.40.250.10">
    <property type="entry name" value="Rhodanese-like domain"/>
    <property type="match status" value="1"/>
</dbReference>